<sequence>MNCQIEKRLGMKNLIKSKLELLIELGQLMELVLEQLMELLIEELMEELMELVLGQLKELELLYFDAFIPIEFNASSVYYIQKHQMDSF</sequence>
<dbReference type="Proteomes" id="UP000276133">
    <property type="component" value="Unassembled WGS sequence"/>
</dbReference>
<comment type="caution">
    <text evidence="1">The sequence shown here is derived from an EMBL/GenBank/DDBJ whole genome shotgun (WGS) entry which is preliminary data.</text>
</comment>
<gene>
    <name evidence="1" type="ORF">BpHYR1_046911</name>
</gene>
<dbReference type="EMBL" id="REGN01003282">
    <property type="protein sequence ID" value="RNA23470.1"/>
    <property type="molecule type" value="Genomic_DNA"/>
</dbReference>
<protein>
    <submittedName>
        <fullName evidence="1">Uncharacterized protein</fullName>
    </submittedName>
</protein>
<reference evidence="1 2" key="1">
    <citation type="journal article" date="2018" name="Sci. Rep.">
        <title>Genomic signatures of local adaptation to the degree of environmental predictability in rotifers.</title>
        <authorList>
            <person name="Franch-Gras L."/>
            <person name="Hahn C."/>
            <person name="Garcia-Roger E.M."/>
            <person name="Carmona M.J."/>
            <person name="Serra M."/>
            <person name="Gomez A."/>
        </authorList>
    </citation>
    <scope>NUCLEOTIDE SEQUENCE [LARGE SCALE GENOMIC DNA]</scope>
    <source>
        <strain evidence="1">HYR1</strain>
    </source>
</reference>
<evidence type="ECO:0000313" key="1">
    <source>
        <dbReference type="EMBL" id="RNA23470.1"/>
    </source>
</evidence>
<accession>A0A3M7RJ99</accession>
<proteinExistence type="predicted"/>
<organism evidence="1 2">
    <name type="scientific">Brachionus plicatilis</name>
    <name type="common">Marine rotifer</name>
    <name type="synonym">Brachionus muelleri</name>
    <dbReference type="NCBI Taxonomy" id="10195"/>
    <lineage>
        <taxon>Eukaryota</taxon>
        <taxon>Metazoa</taxon>
        <taxon>Spiralia</taxon>
        <taxon>Gnathifera</taxon>
        <taxon>Rotifera</taxon>
        <taxon>Eurotatoria</taxon>
        <taxon>Monogononta</taxon>
        <taxon>Pseudotrocha</taxon>
        <taxon>Ploima</taxon>
        <taxon>Brachionidae</taxon>
        <taxon>Brachionus</taxon>
    </lineage>
</organism>
<dbReference type="AlphaFoldDB" id="A0A3M7RJ99"/>
<evidence type="ECO:0000313" key="2">
    <source>
        <dbReference type="Proteomes" id="UP000276133"/>
    </source>
</evidence>
<keyword evidence="2" id="KW-1185">Reference proteome</keyword>
<name>A0A3M7RJ99_BRAPC</name>